<evidence type="ECO:0000256" key="2">
    <source>
        <dbReference type="ARBA" id="ARBA00018672"/>
    </source>
</evidence>
<dbReference type="RefSeq" id="WP_055659922.1">
    <property type="nucleotide sequence ID" value="NZ_CABIXC010000022.1"/>
</dbReference>
<dbReference type="InterPro" id="IPR051552">
    <property type="entry name" value="HptR"/>
</dbReference>
<protein>
    <recommendedName>
        <fullName evidence="2">Stage 0 sporulation protein A homolog</fullName>
    </recommendedName>
</protein>
<accession>A0A174LL16</accession>
<evidence type="ECO:0000256" key="7">
    <source>
        <dbReference type="ARBA" id="ARBA00023125"/>
    </source>
</evidence>
<evidence type="ECO:0000256" key="9">
    <source>
        <dbReference type="ARBA" id="ARBA00024867"/>
    </source>
</evidence>
<dbReference type="PROSITE" id="PS01124">
    <property type="entry name" value="HTH_ARAC_FAMILY_2"/>
    <property type="match status" value="1"/>
</dbReference>
<evidence type="ECO:0000256" key="1">
    <source>
        <dbReference type="ARBA" id="ARBA00004496"/>
    </source>
</evidence>
<dbReference type="SUPFAM" id="SSF46689">
    <property type="entry name" value="Homeodomain-like"/>
    <property type="match status" value="2"/>
</dbReference>
<organism evidence="13 14">
    <name type="scientific">Hungatella hathewayi</name>
    <dbReference type="NCBI Taxonomy" id="154046"/>
    <lineage>
        <taxon>Bacteria</taxon>
        <taxon>Bacillati</taxon>
        <taxon>Bacillota</taxon>
        <taxon>Clostridia</taxon>
        <taxon>Lachnospirales</taxon>
        <taxon>Lachnospiraceae</taxon>
        <taxon>Hungatella</taxon>
    </lineage>
</organism>
<dbReference type="SUPFAM" id="SSF52172">
    <property type="entry name" value="CheY-like"/>
    <property type="match status" value="1"/>
</dbReference>
<dbReference type="SMART" id="SM00448">
    <property type="entry name" value="REC"/>
    <property type="match status" value="1"/>
</dbReference>
<evidence type="ECO:0000259" key="12">
    <source>
        <dbReference type="PROSITE" id="PS50110"/>
    </source>
</evidence>
<evidence type="ECO:0000256" key="10">
    <source>
        <dbReference type="PROSITE-ProRule" id="PRU00169"/>
    </source>
</evidence>
<feature type="domain" description="Response regulatory" evidence="12">
    <location>
        <begin position="3"/>
        <end position="120"/>
    </location>
</feature>
<name>A0A174LL16_9FIRM</name>
<evidence type="ECO:0000256" key="8">
    <source>
        <dbReference type="ARBA" id="ARBA00023163"/>
    </source>
</evidence>
<keyword evidence="8" id="KW-0804">Transcription</keyword>
<dbReference type="InterPro" id="IPR018060">
    <property type="entry name" value="HTH_AraC"/>
</dbReference>
<dbReference type="PRINTS" id="PR00032">
    <property type="entry name" value="HTHARAC"/>
</dbReference>
<dbReference type="PANTHER" id="PTHR42713">
    <property type="entry name" value="HISTIDINE KINASE-RELATED"/>
    <property type="match status" value="1"/>
</dbReference>
<dbReference type="EMBL" id="CYZE01000022">
    <property type="protein sequence ID" value="CUP25014.1"/>
    <property type="molecule type" value="Genomic_DNA"/>
</dbReference>
<dbReference type="AlphaFoldDB" id="A0A174LL16"/>
<evidence type="ECO:0000313" key="14">
    <source>
        <dbReference type="Proteomes" id="UP000095651"/>
    </source>
</evidence>
<comment type="function">
    <text evidence="9">May play the central regulatory role in sporulation. It may be an element of the effector pathway responsible for the activation of sporulation genes in response to nutritional stress. Spo0A may act in concert with spo0H (a sigma factor) to control the expression of some genes that are critical to the sporulation process.</text>
</comment>
<keyword evidence="3" id="KW-0963">Cytoplasm</keyword>
<evidence type="ECO:0000256" key="5">
    <source>
        <dbReference type="ARBA" id="ARBA00023012"/>
    </source>
</evidence>
<dbReference type="GO" id="GO:0005737">
    <property type="term" value="C:cytoplasm"/>
    <property type="evidence" value="ECO:0007669"/>
    <property type="project" value="UniProtKB-SubCell"/>
</dbReference>
<dbReference type="Pfam" id="PF00072">
    <property type="entry name" value="Response_reg"/>
    <property type="match status" value="1"/>
</dbReference>
<evidence type="ECO:0000256" key="6">
    <source>
        <dbReference type="ARBA" id="ARBA00023015"/>
    </source>
</evidence>
<dbReference type="PANTHER" id="PTHR42713:SF3">
    <property type="entry name" value="TRANSCRIPTIONAL REGULATORY PROTEIN HPTR"/>
    <property type="match status" value="1"/>
</dbReference>
<dbReference type="Proteomes" id="UP000095651">
    <property type="component" value="Unassembled WGS sequence"/>
</dbReference>
<keyword evidence="4 10" id="KW-0597">Phosphoprotein</keyword>
<comment type="subcellular location">
    <subcellularLocation>
        <location evidence="1">Cytoplasm</location>
    </subcellularLocation>
</comment>
<dbReference type="InterPro" id="IPR011006">
    <property type="entry name" value="CheY-like_superfamily"/>
</dbReference>
<dbReference type="Gene3D" id="3.40.50.2300">
    <property type="match status" value="1"/>
</dbReference>
<sequence>MLKLLIADDETDTSNAIRRTIPWIDYDILLCSEATNGKEAIEIIEAEHPDIALLDVRMPLLDGLGVVKYIHDKQLNVRTIILSGYDEFSYAQTALKYGVSDYLLKPCRMEDIISSINNCKKMLLQDLEHQNLLRGIGQPFFDDLVDLAQDSPAFTDAQYMQFETQKKRLLEFIGAGDSRKSQELLQNIFQSIEAYPRTKNIIINHFLSLMLDVMKLCKDCSLSIPSELYALIDYKQMACFTTLKDLEKITDAVISQIVDSIRIKSEKSVSVRAAVDYIHQHYSETIDLNVLAGHIHITPAYLSLIFKVQTGVNFLDYLTQYRVEQACRLLKETGLKNYEIAYETGFRDEKYFSTVFKKATGMTPSKYRKIYS</sequence>
<evidence type="ECO:0000259" key="11">
    <source>
        <dbReference type="PROSITE" id="PS01124"/>
    </source>
</evidence>
<feature type="modified residue" description="4-aspartylphosphate" evidence="10">
    <location>
        <position position="55"/>
    </location>
</feature>
<proteinExistence type="predicted"/>
<dbReference type="GO" id="GO:0043565">
    <property type="term" value="F:sequence-specific DNA binding"/>
    <property type="evidence" value="ECO:0007669"/>
    <property type="project" value="InterPro"/>
</dbReference>
<dbReference type="PROSITE" id="PS50110">
    <property type="entry name" value="RESPONSE_REGULATORY"/>
    <property type="match status" value="1"/>
</dbReference>
<dbReference type="Gene3D" id="1.10.10.60">
    <property type="entry name" value="Homeodomain-like"/>
    <property type="match status" value="2"/>
</dbReference>
<evidence type="ECO:0000256" key="3">
    <source>
        <dbReference type="ARBA" id="ARBA00022490"/>
    </source>
</evidence>
<dbReference type="InterPro" id="IPR001789">
    <property type="entry name" value="Sig_transdc_resp-reg_receiver"/>
</dbReference>
<dbReference type="GO" id="GO:0003700">
    <property type="term" value="F:DNA-binding transcription factor activity"/>
    <property type="evidence" value="ECO:0007669"/>
    <property type="project" value="InterPro"/>
</dbReference>
<dbReference type="InterPro" id="IPR009057">
    <property type="entry name" value="Homeodomain-like_sf"/>
</dbReference>
<dbReference type="SMART" id="SM00342">
    <property type="entry name" value="HTH_ARAC"/>
    <property type="match status" value="1"/>
</dbReference>
<keyword evidence="5" id="KW-0902">Two-component regulatory system</keyword>
<keyword evidence="6" id="KW-0805">Transcription regulation</keyword>
<keyword evidence="7" id="KW-0238">DNA-binding</keyword>
<reference evidence="13 14" key="1">
    <citation type="submission" date="2015-09" db="EMBL/GenBank/DDBJ databases">
        <authorList>
            <consortium name="Pathogen Informatics"/>
        </authorList>
    </citation>
    <scope>NUCLEOTIDE SEQUENCE [LARGE SCALE GENOMIC DNA]</scope>
    <source>
        <strain evidence="13 14">2789STDY5608850</strain>
    </source>
</reference>
<evidence type="ECO:0000256" key="4">
    <source>
        <dbReference type="ARBA" id="ARBA00022553"/>
    </source>
</evidence>
<dbReference type="InterPro" id="IPR020449">
    <property type="entry name" value="Tscrpt_reg_AraC-type_HTH"/>
</dbReference>
<evidence type="ECO:0000313" key="13">
    <source>
        <dbReference type="EMBL" id="CUP25014.1"/>
    </source>
</evidence>
<dbReference type="CDD" id="cd17536">
    <property type="entry name" value="REC_YesN-like"/>
    <property type="match status" value="1"/>
</dbReference>
<dbReference type="Pfam" id="PF12833">
    <property type="entry name" value="HTH_18"/>
    <property type="match status" value="1"/>
</dbReference>
<feature type="domain" description="HTH araC/xylS-type" evidence="11">
    <location>
        <begin position="272"/>
        <end position="370"/>
    </location>
</feature>
<dbReference type="GO" id="GO:0000160">
    <property type="term" value="P:phosphorelay signal transduction system"/>
    <property type="evidence" value="ECO:0007669"/>
    <property type="project" value="UniProtKB-KW"/>
</dbReference>
<gene>
    <name evidence="13" type="ORF">ERS852407_05422</name>
</gene>